<dbReference type="STRING" id="1194526.A284_09275"/>
<dbReference type="AlphaFoldDB" id="A0A2T4PXJ4"/>
<accession>A0A2T4PXJ4</accession>
<dbReference type="SUPFAM" id="SSF54001">
    <property type="entry name" value="Cysteine proteinases"/>
    <property type="match status" value="1"/>
</dbReference>
<gene>
    <name evidence="1" type="ORF">BU085_11990</name>
</gene>
<evidence type="ECO:0008006" key="3">
    <source>
        <dbReference type="Google" id="ProtNLM"/>
    </source>
</evidence>
<dbReference type="NCBIfam" id="NF041769">
    <property type="entry name" value="acyl_LnsA"/>
    <property type="match status" value="1"/>
</dbReference>
<dbReference type="Gene3D" id="3.90.1720.10">
    <property type="entry name" value="endopeptidase domain like (from Nostoc punctiforme)"/>
    <property type="match status" value="1"/>
</dbReference>
<protein>
    <recommendedName>
        <fullName evidence="3">Orthopoxovirus protein, PF05708 family</fullName>
    </recommendedName>
</protein>
<reference evidence="1 2" key="1">
    <citation type="journal article" date="2016" name="Front. Microbiol.">
        <title>Comprehensive Phylogenetic Analysis of Bovine Non-aureus Staphylococci Species Based on Whole-Genome Sequencing.</title>
        <authorList>
            <person name="Naushad S."/>
            <person name="Barkema H.W."/>
            <person name="Luby C."/>
            <person name="Condas L.A."/>
            <person name="Nobrega D.B."/>
            <person name="Carson D.A."/>
            <person name="De Buck J."/>
        </authorList>
    </citation>
    <scope>NUCLEOTIDE SEQUENCE [LARGE SCALE GENOMIC DNA]</scope>
    <source>
        <strain evidence="1 2">SNUC 2993</strain>
    </source>
</reference>
<dbReference type="InterPro" id="IPR038765">
    <property type="entry name" value="Papain-like_cys_pep_sf"/>
</dbReference>
<evidence type="ECO:0000313" key="1">
    <source>
        <dbReference type="EMBL" id="PTI49482.1"/>
    </source>
</evidence>
<evidence type="ECO:0000313" key="2">
    <source>
        <dbReference type="Proteomes" id="UP000240717"/>
    </source>
</evidence>
<proteinExistence type="predicted"/>
<organism evidence="1 2">
    <name type="scientific">Staphylococcus warneri</name>
    <dbReference type="NCBI Taxonomy" id="1292"/>
    <lineage>
        <taxon>Bacteria</taxon>
        <taxon>Bacillati</taxon>
        <taxon>Bacillota</taxon>
        <taxon>Bacilli</taxon>
        <taxon>Bacillales</taxon>
        <taxon>Staphylococcaceae</taxon>
        <taxon>Staphylococcus</taxon>
    </lineage>
</organism>
<dbReference type="RefSeq" id="WP_075778047.1">
    <property type="nucleotide sequence ID" value="NZ_JAIBNN010000001.1"/>
</dbReference>
<comment type="caution">
    <text evidence="1">The sequence shown here is derived from an EMBL/GenBank/DDBJ whole genome shotgun (WGS) entry which is preliminary data.</text>
</comment>
<sequence>MYKKFVYILIFTIILNICLTLSPLHSNIANAEDTSMSKSKQDFQLQPGDIIITKGPVLFGFFGHSSIAIDHDTVLQIEGPGDKPITESFESFKSRFGEGKDDWIKIYRCAKPGAGIKAAQWTKDNYENTDHRYLVTLNLKSKHFTYCTKIIYQAYKEGVSQNAVTDHGMYIISPYALKDNFTDEYHLKLVKTY</sequence>
<dbReference type="InterPro" id="IPR056567">
    <property type="entry name" value="Acyl_LnsA-like"/>
</dbReference>
<dbReference type="Proteomes" id="UP000240717">
    <property type="component" value="Unassembled WGS sequence"/>
</dbReference>
<name>A0A2T4PXJ4_STAWA</name>
<dbReference type="EMBL" id="PZEV01000067">
    <property type="protein sequence ID" value="PTI49482.1"/>
    <property type="molecule type" value="Genomic_DNA"/>
</dbReference>